<dbReference type="PANTHER" id="PTHR31566">
    <property type="entry name" value="CYTOCHROME C BIOGENESIS PROTEIN CCS1, CHLOROPLASTIC"/>
    <property type="match status" value="1"/>
</dbReference>
<evidence type="ECO:0000313" key="9">
    <source>
        <dbReference type="EMBL" id="AYO27739.1"/>
    </source>
</evidence>
<keyword evidence="9" id="KW-0934">Plastid</keyword>
<gene>
    <name evidence="6 9" type="primary">ccs1</name>
    <name evidence="6" type="synonym">ccsB</name>
</gene>
<comment type="function">
    <text evidence="6">Required during biogenesis of c-type cytochromes (cytochrome c6 and cytochrome f) at the step of heme attachment.</text>
</comment>
<name>A0A3G2QXK8_9FLOR</name>
<dbReference type="RefSeq" id="YP_009546391.1">
    <property type="nucleotide sequence ID" value="NC_040156.1"/>
</dbReference>
<dbReference type="PANTHER" id="PTHR31566:SF0">
    <property type="entry name" value="CYTOCHROME C BIOGENESIS PROTEIN CCS1, CHLOROPLASTIC"/>
    <property type="match status" value="1"/>
</dbReference>
<reference evidence="9" key="1">
    <citation type="journal article" date="2019" name="J. Phycol.">
        <title>Phylogenomics and multigene phylogenies decipher two new cryptic marine algae from California, Gelidium gabrielsonii and G. kathyanniae (Gelidiales, Rhodophyta).</title>
        <authorList>
            <person name="Boo G.H."/>
            <person name="Hughey J.R."/>
        </authorList>
    </citation>
    <scope>NUCLEOTIDE SEQUENCE</scope>
</reference>
<geneLocation type="plastid" evidence="9"/>
<evidence type="ECO:0000256" key="3">
    <source>
        <dbReference type="ARBA" id="ARBA00022748"/>
    </source>
</evidence>
<comment type="subunit">
    <text evidence="6">May interact with CcsA.</text>
</comment>
<proteinExistence type="inferred from homology"/>
<keyword evidence="6" id="KW-0793">Thylakoid</keyword>
<feature type="transmembrane region" description="Helical" evidence="7">
    <location>
        <begin position="82"/>
        <end position="101"/>
    </location>
</feature>
<keyword evidence="3 6" id="KW-0201">Cytochrome c-type biogenesis</keyword>
<evidence type="ECO:0000256" key="1">
    <source>
        <dbReference type="ARBA" id="ARBA00004141"/>
    </source>
</evidence>
<sequence length="450" mass="52321">MTINKLKSFFWAIAKKFSNLNFSIFLLLCISIFSMLGTVIEQNQTLEYYKNTYPNPHKDFSLLQFNWKIIIISGLDHLYDNWWFLLLLSLFFLSLTSCTLSRQLPSLKYARNWKFSKSNSKLEKSINLQTFRHKYISNIIYSINKKNYFLFHQKNNIYGHQGLSGRIAPIFVHMSIILTICGSLIGLLCGFTAQEMIPKGEIFHIKNIIKVGQLAKLPINITGEINNFWIDYNTDKSIKQFFSKMKILNNTGKTIIEKQISVNQPLIFNHISFYQTDWQINALRLNIGHKYNIQQTTEKREINGKSIWISRVPIKNKQIIFLVIYNLQDNINIYNSNGKLIDEVNRNQIFYINNSLIQVQEIMTSTGIQIKTDPGIPIVYTGFLILMITTITSYISYSQIWINIGKHNLHLTGSTNRGSLAFENDFLLIQKSYNISITNNHTDEIGNFEL</sequence>
<dbReference type="GO" id="GO:0042651">
    <property type="term" value="C:thylakoid membrane"/>
    <property type="evidence" value="ECO:0007669"/>
    <property type="project" value="UniProtKB-UniRule"/>
</dbReference>
<evidence type="ECO:0000256" key="4">
    <source>
        <dbReference type="ARBA" id="ARBA00022989"/>
    </source>
</evidence>
<keyword evidence="2 6" id="KW-0812">Transmembrane</keyword>
<comment type="similarity">
    <text evidence="6">Belongs to the Ccs1/CcsB family.</text>
</comment>
<dbReference type="AlphaFoldDB" id="A0A3G2QXK8"/>
<dbReference type="InterPro" id="IPR023494">
    <property type="entry name" value="Cyt_c_bgen_Ccs1/CcsB/ResB"/>
</dbReference>
<comment type="subcellular location">
    <subcellularLocation>
        <location evidence="6">Cellular thylakoid membrane</location>
        <topology evidence="6">Multi-pass membrane protein</topology>
    </subcellularLocation>
    <subcellularLocation>
        <location evidence="1">Membrane</location>
        <topology evidence="1">Multi-pass membrane protein</topology>
    </subcellularLocation>
</comment>
<dbReference type="Pfam" id="PF05140">
    <property type="entry name" value="ResB"/>
    <property type="match status" value="2"/>
</dbReference>
<feature type="domain" description="ResB-like" evidence="8">
    <location>
        <begin position="350"/>
        <end position="426"/>
    </location>
</feature>
<keyword evidence="4 6" id="KW-1133">Transmembrane helix</keyword>
<dbReference type="GO" id="GO:0017004">
    <property type="term" value="P:cytochrome complex assembly"/>
    <property type="evidence" value="ECO:0007669"/>
    <property type="project" value="UniProtKB-UniRule"/>
</dbReference>
<evidence type="ECO:0000256" key="7">
    <source>
        <dbReference type="SAM" id="Phobius"/>
    </source>
</evidence>
<organism evidence="9">
    <name type="scientific">Gelidium gabrielsonii</name>
    <dbReference type="NCBI Taxonomy" id="2483892"/>
    <lineage>
        <taxon>Eukaryota</taxon>
        <taxon>Rhodophyta</taxon>
        <taxon>Florideophyceae</taxon>
        <taxon>Rhodymeniophycidae</taxon>
        <taxon>Gelidiales</taxon>
        <taxon>Gelidiaceae</taxon>
        <taxon>Gelidium</taxon>
    </lineage>
</organism>
<dbReference type="EMBL" id="MG922860">
    <property type="protein sequence ID" value="AYO27739.1"/>
    <property type="molecule type" value="Genomic_DNA"/>
</dbReference>
<keyword evidence="5 6" id="KW-0472">Membrane</keyword>
<evidence type="ECO:0000256" key="6">
    <source>
        <dbReference type="HAMAP-Rule" id="MF_01392"/>
    </source>
</evidence>
<evidence type="ECO:0000259" key="8">
    <source>
        <dbReference type="Pfam" id="PF05140"/>
    </source>
</evidence>
<protein>
    <recommendedName>
        <fullName evidence="6">Cytochrome c biogenesis protein CcsB</fullName>
    </recommendedName>
</protein>
<evidence type="ECO:0000256" key="2">
    <source>
        <dbReference type="ARBA" id="ARBA00022692"/>
    </source>
</evidence>
<dbReference type="InterPro" id="IPR007816">
    <property type="entry name" value="ResB-like_domain"/>
</dbReference>
<dbReference type="HAMAP" id="MF_01392">
    <property type="entry name" value="CytC_Ccs1"/>
    <property type="match status" value="1"/>
</dbReference>
<feature type="transmembrane region" description="Helical" evidence="7">
    <location>
        <begin position="20"/>
        <end position="40"/>
    </location>
</feature>
<feature type="transmembrane region" description="Helical" evidence="7">
    <location>
        <begin position="170"/>
        <end position="193"/>
    </location>
</feature>
<evidence type="ECO:0000256" key="5">
    <source>
        <dbReference type="ARBA" id="ARBA00023136"/>
    </source>
</evidence>
<dbReference type="GeneID" id="38572950"/>
<accession>A0A3G2QXK8</accession>
<feature type="domain" description="ResB-like" evidence="8">
    <location>
        <begin position="21"/>
        <end position="305"/>
    </location>
</feature>
<feature type="transmembrane region" description="Helical" evidence="7">
    <location>
        <begin position="378"/>
        <end position="397"/>
    </location>
</feature>